<dbReference type="RefSeq" id="WP_221029598.1">
    <property type="nucleotide sequence ID" value="NZ_CP139781.1"/>
</dbReference>
<dbReference type="InterPro" id="IPR004358">
    <property type="entry name" value="Sig_transdc_His_kin-like_C"/>
</dbReference>
<dbReference type="CDD" id="cd16922">
    <property type="entry name" value="HATPase_EvgS-ArcB-TorS-like"/>
    <property type="match status" value="1"/>
</dbReference>
<proteinExistence type="predicted"/>
<dbReference type="InterPro" id="IPR018060">
    <property type="entry name" value="HTH_AraC"/>
</dbReference>
<dbReference type="InterPro" id="IPR011006">
    <property type="entry name" value="CheY-like_superfamily"/>
</dbReference>
<dbReference type="InterPro" id="IPR035965">
    <property type="entry name" value="PAS-like_dom_sf"/>
</dbReference>
<evidence type="ECO:0000259" key="5">
    <source>
        <dbReference type="PROSITE" id="PS01124"/>
    </source>
</evidence>
<sequence>MFAAHPFWNASALCLLIVDGARCWQTNPSYERRFGVLEAVASTSWLEQLGVVTEEARAVLAWLTAELPSGAVRLVRGQEKGEARWWRLRVLAAVPERGDGAWVIDVEDVTTTQESIERARLEGQHFHALIERSAEGISLFDTGANILWESPSNKRIHGWESWEMEGKNLFDFCHEDDLARAMPRFHHLAQAPGIVETEIVRFKHKKGHWIYLEGTVINATDDPRVNALVNNFRDVTGRLEAEREVRRAKDAAEEAHRLQQHFLTNLTHEFKTPLTLIRGPLVDLAEERVALADAGAVVGRVLRNVDRLGGLISELIDLARLDAGTFAMQVNRHDLVEFARVEIDALTAAAAAKEVRIDLAAPTALPVFFDLSKLEKVMTNLLSNAVRYSPAGGRVTVRIQEMDAPEGTAPERVRVEVADEGPGMDEATRRRVFERFFQADTSMSRDHEGMGIGLALAREMVEMHGGTVGVHSEPGAGSVFYFELLLGCEHFDPDDIDTSAGAEPRPHTVGGTVATATPVGLVEFAAHRPRLLLVEDNADMRAYLRMNLDPYYTVSEAVDGQEAWEGLEGYAPEIIVSDVMMPHVDGLELCRRLKGCARWRAVPLVLLSAKGSVDHRVEGLQAGADDYLAKPFSVAELLQRLRSRVPWGTEEAVNGSAWRESLEACLAAHLREPDFDVTAMSRHLGYSERQLRRRVREHFGQSPAELLLRRRLEKGRELIATGRLNTRAEVAHAVGLSPGYFSRRYRQAFREVPVAG</sequence>
<dbReference type="GO" id="GO:0005524">
    <property type="term" value="F:ATP binding"/>
    <property type="evidence" value="ECO:0007669"/>
    <property type="project" value="UniProtKB-KW"/>
</dbReference>
<evidence type="ECO:0000259" key="8">
    <source>
        <dbReference type="PROSITE" id="PS50112"/>
    </source>
</evidence>
<dbReference type="Gene3D" id="3.30.450.20">
    <property type="entry name" value="PAS domain"/>
    <property type="match status" value="1"/>
</dbReference>
<dbReference type="PANTHER" id="PTHR43547:SF2">
    <property type="entry name" value="HYBRID SIGNAL TRANSDUCTION HISTIDINE KINASE C"/>
    <property type="match status" value="1"/>
</dbReference>
<organism evidence="9 10">
    <name type="scientific">Actomonas aquatica</name>
    <dbReference type="NCBI Taxonomy" id="2866162"/>
    <lineage>
        <taxon>Bacteria</taxon>
        <taxon>Pseudomonadati</taxon>
        <taxon>Verrucomicrobiota</taxon>
        <taxon>Opitutia</taxon>
        <taxon>Opitutales</taxon>
        <taxon>Opitutaceae</taxon>
        <taxon>Actomonas</taxon>
    </lineage>
</organism>
<dbReference type="SMART" id="SM00387">
    <property type="entry name" value="HATPase_c"/>
    <property type="match status" value="1"/>
</dbReference>
<accession>A0ABZ1C689</accession>
<dbReference type="EMBL" id="CP139781">
    <property type="protein sequence ID" value="WRQ86986.1"/>
    <property type="molecule type" value="Genomic_DNA"/>
</dbReference>
<dbReference type="PROSITE" id="PS50110">
    <property type="entry name" value="RESPONSE_REGULATORY"/>
    <property type="match status" value="1"/>
</dbReference>
<dbReference type="EC" id="2.7.13.3" evidence="2"/>
<dbReference type="NCBIfam" id="TIGR00229">
    <property type="entry name" value="sensory_box"/>
    <property type="match status" value="1"/>
</dbReference>
<dbReference type="Gene3D" id="1.10.10.60">
    <property type="entry name" value="Homeodomain-like"/>
    <property type="match status" value="1"/>
</dbReference>
<keyword evidence="9" id="KW-0067">ATP-binding</keyword>
<dbReference type="InterPro" id="IPR036097">
    <property type="entry name" value="HisK_dim/P_sf"/>
</dbReference>
<dbReference type="InterPro" id="IPR013655">
    <property type="entry name" value="PAS_fold_3"/>
</dbReference>
<evidence type="ECO:0000313" key="9">
    <source>
        <dbReference type="EMBL" id="WRQ86986.1"/>
    </source>
</evidence>
<feature type="domain" description="Response regulatory" evidence="7">
    <location>
        <begin position="530"/>
        <end position="645"/>
    </location>
</feature>
<feature type="domain" description="PAS" evidence="8">
    <location>
        <begin position="122"/>
        <end position="192"/>
    </location>
</feature>
<dbReference type="SMART" id="SM00388">
    <property type="entry name" value="HisKA"/>
    <property type="match status" value="1"/>
</dbReference>
<comment type="catalytic activity">
    <reaction evidence="1">
        <text>ATP + protein L-histidine = ADP + protein N-phospho-L-histidine.</text>
        <dbReference type="EC" id="2.7.13.3"/>
    </reaction>
</comment>
<dbReference type="SUPFAM" id="SSF47384">
    <property type="entry name" value="Homodimeric domain of signal transducing histidine kinase"/>
    <property type="match status" value="1"/>
</dbReference>
<dbReference type="InterPro" id="IPR005467">
    <property type="entry name" value="His_kinase_dom"/>
</dbReference>
<dbReference type="PANTHER" id="PTHR43547">
    <property type="entry name" value="TWO-COMPONENT HISTIDINE KINASE"/>
    <property type="match status" value="1"/>
</dbReference>
<dbReference type="CDD" id="cd17574">
    <property type="entry name" value="REC_OmpR"/>
    <property type="match status" value="1"/>
</dbReference>
<dbReference type="Pfam" id="PF12833">
    <property type="entry name" value="HTH_18"/>
    <property type="match status" value="1"/>
</dbReference>
<dbReference type="SMART" id="SM00342">
    <property type="entry name" value="HTH_ARAC"/>
    <property type="match status" value="1"/>
</dbReference>
<dbReference type="Pfam" id="PF02518">
    <property type="entry name" value="HATPase_c"/>
    <property type="match status" value="1"/>
</dbReference>
<evidence type="ECO:0000259" key="6">
    <source>
        <dbReference type="PROSITE" id="PS50109"/>
    </source>
</evidence>
<dbReference type="Gene3D" id="3.40.50.2300">
    <property type="match status" value="1"/>
</dbReference>
<dbReference type="Pfam" id="PF08447">
    <property type="entry name" value="PAS_3"/>
    <property type="match status" value="1"/>
</dbReference>
<dbReference type="PROSITE" id="PS01124">
    <property type="entry name" value="HTH_ARAC_FAMILY_2"/>
    <property type="match status" value="1"/>
</dbReference>
<dbReference type="InterPro" id="IPR036890">
    <property type="entry name" value="HATPase_C_sf"/>
</dbReference>
<dbReference type="InterPro" id="IPR000014">
    <property type="entry name" value="PAS"/>
</dbReference>
<dbReference type="Gene3D" id="1.10.287.130">
    <property type="match status" value="1"/>
</dbReference>
<name>A0ABZ1C689_9BACT</name>
<dbReference type="InterPro" id="IPR001789">
    <property type="entry name" value="Sig_transdc_resp-reg_receiver"/>
</dbReference>
<dbReference type="CDD" id="cd00130">
    <property type="entry name" value="PAS"/>
    <property type="match status" value="1"/>
</dbReference>
<dbReference type="PRINTS" id="PR00344">
    <property type="entry name" value="BCTRLSENSOR"/>
</dbReference>
<keyword evidence="9" id="KW-0547">Nucleotide-binding</keyword>
<gene>
    <name evidence="9" type="ORF">K1X11_019400</name>
</gene>
<dbReference type="SUPFAM" id="SSF55874">
    <property type="entry name" value="ATPase domain of HSP90 chaperone/DNA topoisomerase II/histidine kinase"/>
    <property type="match status" value="1"/>
</dbReference>
<evidence type="ECO:0000259" key="7">
    <source>
        <dbReference type="PROSITE" id="PS50110"/>
    </source>
</evidence>
<feature type="modified residue" description="4-aspartylphosphate" evidence="4">
    <location>
        <position position="578"/>
    </location>
</feature>
<keyword evidence="3 4" id="KW-0597">Phosphoprotein</keyword>
<dbReference type="Pfam" id="PF00072">
    <property type="entry name" value="Response_reg"/>
    <property type="match status" value="1"/>
</dbReference>
<evidence type="ECO:0000256" key="3">
    <source>
        <dbReference type="ARBA" id="ARBA00022553"/>
    </source>
</evidence>
<evidence type="ECO:0000256" key="2">
    <source>
        <dbReference type="ARBA" id="ARBA00012438"/>
    </source>
</evidence>
<dbReference type="Pfam" id="PF00512">
    <property type="entry name" value="HisKA"/>
    <property type="match status" value="1"/>
</dbReference>
<feature type="domain" description="HTH araC/xylS-type" evidence="5">
    <location>
        <begin position="660"/>
        <end position="756"/>
    </location>
</feature>
<evidence type="ECO:0000256" key="1">
    <source>
        <dbReference type="ARBA" id="ARBA00000085"/>
    </source>
</evidence>
<dbReference type="CDD" id="cd00082">
    <property type="entry name" value="HisKA"/>
    <property type="match status" value="1"/>
</dbReference>
<keyword evidence="10" id="KW-1185">Reference proteome</keyword>
<dbReference type="SMART" id="SM00448">
    <property type="entry name" value="REC"/>
    <property type="match status" value="1"/>
</dbReference>
<protein>
    <recommendedName>
        <fullName evidence="2">histidine kinase</fullName>
        <ecNumber evidence="2">2.7.13.3</ecNumber>
    </recommendedName>
</protein>
<dbReference type="PROSITE" id="PS50109">
    <property type="entry name" value="HIS_KIN"/>
    <property type="match status" value="1"/>
</dbReference>
<dbReference type="InterPro" id="IPR003594">
    <property type="entry name" value="HATPase_dom"/>
</dbReference>
<reference evidence="9 10" key="1">
    <citation type="submission" date="2023-12" db="EMBL/GenBank/DDBJ databases">
        <title>Description of an unclassified Opitutus bacterium of Verrucomicrobiota.</title>
        <authorList>
            <person name="Zhang D.-F."/>
        </authorList>
    </citation>
    <scope>NUCLEOTIDE SEQUENCE [LARGE SCALE GENOMIC DNA]</scope>
    <source>
        <strain evidence="9 10">WL0086</strain>
    </source>
</reference>
<dbReference type="Proteomes" id="UP000738431">
    <property type="component" value="Chromosome"/>
</dbReference>
<dbReference type="PROSITE" id="PS50112">
    <property type="entry name" value="PAS"/>
    <property type="match status" value="1"/>
</dbReference>
<dbReference type="SUPFAM" id="SSF52172">
    <property type="entry name" value="CheY-like"/>
    <property type="match status" value="1"/>
</dbReference>
<dbReference type="InterPro" id="IPR003661">
    <property type="entry name" value="HisK_dim/P_dom"/>
</dbReference>
<evidence type="ECO:0000313" key="10">
    <source>
        <dbReference type="Proteomes" id="UP000738431"/>
    </source>
</evidence>
<dbReference type="SUPFAM" id="SSF55785">
    <property type="entry name" value="PYP-like sensor domain (PAS domain)"/>
    <property type="match status" value="1"/>
</dbReference>
<dbReference type="Gene3D" id="3.30.565.10">
    <property type="entry name" value="Histidine kinase-like ATPase, C-terminal domain"/>
    <property type="match status" value="1"/>
</dbReference>
<feature type="domain" description="Histidine kinase" evidence="6">
    <location>
        <begin position="265"/>
        <end position="488"/>
    </location>
</feature>
<evidence type="ECO:0000256" key="4">
    <source>
        <dbReference type="PROSITE-ProRule" id="PRU00169"/>
    </source>
</evidence>